<evidence type="ECO:0000256" key="1">
    <source>
        <dbReference type="ARBA" id="ARBA00000642"/>
    </source>
</evidence>
<keyword evidence="18" id="KW-1185">Reference proteome</keyword>
<evidence type="ECO:0000256" key="10">
    <source>
        <dbReference type="ARBA" id="ARBA00022777"/>
    </source>
</evidence>
<dbReference type="InterPro" id="IPR036043">
    <property type="entry name" value="Phosphoglycerate_kinase_sf"/>
</dbReference>
<evidence type="ECO:0000256" key="16">
    <source>
        <dbReference type="RuleBase" id="RU000532"/>
    </source>
</evidence>
<dbReference type="PIRSF" id="PIRSF000724">
    <property type="entry name" value="Pgk"/>
    <property type="match status" value="1"/>
</dbReference>
<dbReference type="GO" id="GO:0005829">
    <property type="term" value="C:cytosol"/>
    <property type="evidence" value="ECO:0007669"/>
    <property type="project" value="TreeGrafter"/>
</dbReference>
<evidence type="ECO:0000256" key="14">
    <source>
        <dbReference type="PIRSR" id="PIRSR000724-1"/>
    </source>
</evidence>
<feature type="binding site" evidence="13">
    <location>
        <position position="37"/>
    </location>
    <ligand>
        <name>substrate</name>
    </ligand>
</feature>
<dbReference type="SUPFAM" id="SSF53748">
    <property type="entry name" value="Phosphoglycerate kinase"/>
    <property type="match status" value="1"/>
</dbReference>
<feature type="binding site" evidence="14">
    <location>
        <position position="37"/>
    </location>
    <ligand>
        <name>(2R)-3-phosphoglycerate</name>
        <dbReference type="ChEBI" id="CHEBI:58272"/>
    </ligand>
</feature>
<dbReference type="EC" id="2.7.2.3" evidence="5 13"/>
<reference evidence="17 18" key="1">
    <citation type="submission" date="2020-04" db="EMBL/GenBank/DDBJ databases">
        <authorList>
            <consortium name="Genoscope - CEA"/>
            <person name="William W."/>
        </authorList>
    </citation>
    <scope>NUCLEOTIDE SEQUENCE [LARGE SCALE GENOMIC DNA]</scope>
    <source>
        <strain evidence="17 18">SG7</strain>
    </source>
</reference>
<name>A0A8D6SVI6_9EURY</name>
<gene>
    <name evidence="13 17" type="primary">pgk</name>
    <name evidence="17" type="ORF">MLAUSG7_0728</name>
</gene>
<sequence>MFLTLDDFDFEDKRVVLRVDINCPIDPNTGEILDDKRIREIKDTIKELINKNAKVVILAHQSRPGKKDFTTLKNHAKVLSNVIGKDVEFIDEVIGYTARESIINMKCGDVILLENIRFYSEEVLSDWKKWEGITPKKQAETNIIKKLYPLFDYFVNDAFAAAHRAQPSLVGFSYYMPMIAGRLMEKEVSILSKVLENPERPCVYVLGGAKADDSIKVMKNVLKKGVADKVLTSGIVANIFLIAMGYDLGVNIKVIENLGLTNQIEIAKELLDKFKDKIVVPVDVALNINENREETDLQKDKKIEGLINDIGEKTIELYSEIIKEAKTIVANGPAGVFEKELFAKGTKELLKAIANSDGFSVIGGGHLSAAAELFGFANKIDHISTGGGATLEFLGGEKLPVIEMLKESYKKYKRKN</sequence>
<comment type="catalytic activity">
    <reaction evidence="1 13 16">
        <text>(2R)-3-phosphoglycerate + ATP = (2R)-3-phospho-glyceroyl phosphate + ADP</text>
        <dbReference type="Rhea" id="RHEA:14801"/>
        <dbReference type="ChEBI" id="CHEBI:30616"/>
        <dbReference type="ChEBI" id="CHEBI:57604"/>
        <dbReference type="ChEBI" id="CHEBI:58272"/>
        <dbReference type="ChEBI" id="CHEBI:456216"/>
        <dbReference type="EC" id="2.7.2.3"/>
    </reaction>
</comment>
<dbReference type="PRINTS" id="PR00477">
    <property type="entry name" value="PHGLYCKINASE"/>
</dbReference>
<evidence type="ECO:0000256" key="11">
    <source>
        <dbReference type="ARBA" id="ARBA00022840"/>
    </source>
</evidence>
<keyword evidence="8 13" id="KW-0808">Transferase</keyword>
<dbReference type="GO" id="GO:0004618">
    <property type="term" value="F:phosphoglycerate kinase activity"/>
    <property type="evidence" value="ECO:0007669"/>
    <property type="project" value="UniProtKB-UniRule"/>
</dbReference>
<dbReference type="InterPro" id="IPR015911">
    <property type="entry name" value="Phosphoglycerate_kinase_CS"/>
</dbReference>
<evidence type="ECO:0000256" key="9">
    <source>
        <dbReference type="ARBA" id="ARBA00022741"/>
    </source>
</evidence>
<comment type="subcellular location">
    <subcellularLocation>
        <location evidence="2 13">Cytoplasm</location>
    </subcellularLocation>
</comment>
<comment type="caution">
    <text evidence="13">Lacks conserved residue(s) required for the propagation of feature annotation.</text>
</comment>
<dbReference type="AlphaFoldDB" id="A0A8D6SVI6"/>
<keyword evidence="12 13" id="KW-0324">Glycolysis</keyword>
<dbReference type="InterPro" id="IPR015824">
    <property type="entry name" value="Phosphoglycerate_kinase_N"/>
</dbReference>
<comment type="similarity">
    <text evidence="4 13 16">Belongs to the phosphoglycerate kinase family.</text>
</comment>
<dbReference type="GeneID" id="65883534"/>
<evidence type="ECO:0000256" key="3">
    <source>
        <dbReference type="ARBA" id="ARBA00004838"/>
    </source>
</evidence>
<dbReference type="PROSITE" id="PS00111">
    <property type="entry name" value="PGLYCERATE_KINASE"/>
    <property type="match status" value="1"/>
</dbReference>
<evidence type="ECO:0000256" key="6">
    <source>
        <dbReference type="ARBA" id="ARBA00016471"/>
    </source>
</evidence>
<feature type="binding site" evidence="13">
    <location>
        <position position="164"/>
    </location>
    <ligand>
        <name>substrate</name>
    </ligand>
</feature>
<keyword evidence="9 13" id="KW-0547">Nucleotide-binding</keyword>
<proteinExistence type="inferred from homology"/>
<evidence type="ECO:0000256" key="13">
    <source>
        <dbReference type="HAMAP-Rule" id="MF_00145"/>
    </source>
</evidence>
<feature type="binding site" evidence="13 14">
    <location>
        <begin position="20"/>
        <end position="22"/>
    </location>
    <ligand>
        <name>substrate</name>
    </ligand>
</feature>
<feature type="binding site" evidence="13">
    <location>
        <position position="117"/>
    </location>
    <ligand>
        <name>substrate</name>
    </ligand>
</feature>
<evidence type="ECO:0000256" key="15">
    <source>
        <dbReference type="PIRSR" id="PIRSR000724-2"/>
    </source>
</evidence>
<evidence type="ECO:0000256" key="2">
    <source>
        <dbReference type="ARBA" id="ARBA00004496"/>
    </source>
</evidence>
<feature type="binding site" evidence="14">
    <location>
        <position position="164"/>
    </location>
    <ligand>
        <name>(2R)-3-phosphoglycerate</name>
        <dbReference type="ChEBI" id="CHEBI:58272"/>
    </ligand>
</feature>
<keyword evidence="11 13" id="KW-0067">ATP-binding</keyword>
<dbReference type="PANTHER" id="PTHR11406:SF23">
    <property type="entry name" value="PHOSPHOGLYCERATE KINASE 1, CHLOROPLASTIC-RELATED"/>
    <property type="match status" value="1"/>
</dbReference>
<dbReference type="KEGG" id="mesg:MLAUSG7_0728"/>
<comment type="subunit">
    <text evidence="13">Monomer.</text>
</comment>
<dbReference type="EMBL" id="LR792632">
    <property type="protein sequence ID" value="CAB3288441.1"/>
    <property type="molecule type" value="Genomic_DNA"/>
</dbReference>
<dbReference type="GO" id="GO:0006096">
    <property type="term" value="P:glycolytic process"/>
    <property type="evidence" value="ECO:0007669"/>
    <property type="project" value="UniProtKB-UniRule"/>
</dbReference>
<dbReference type="GO" id="GO:0043531">
    <property type="term" value="F:ADP binding"/>
    <property type="evidence" value="ECO:0007669"/>
    <property type="project" value="TreeGrafter"/>
</dbReference>
<dbReference type="Pfam" id="PF00162">
    <property type="entry name" value="PGK"/>
    <property type="match status" value="1"/>
</dbReference>
<keyword evidence="10 13" id="KW-0418">Kinase</keyword>
<comment type="pathway">
    <text evidence="3 13">Carbohydrate degradation; glycolysis; pyruvate from D-glyceraldehyde 3-phosphate: step 2/5.</text>
</comment>
<dbReference type="GO" id="GO:0005524">
    <property type="term" value="F:ATP binding"/>
    <property type="evidence" value="ECO:0007669"/>
    <property type="project" value="UniProtKB-KW"/>
</dbReference>
<evidence type="ECO:0000256" key="5">
    <source>
        <dbReference type="ARBA" id="ARBA00013061"/>
    </source>
</evidence>
<evidence type="ECO:0000313" key="18">
    <source>
        <dbReference type="Proteomes" id="UP000679213"/>
    </source>
</evidence>
<evidence type="ECO:0000256" key="7">
    <source>
        <dbReference type="ARBA" id="ARBA00022490"/>
    </source>
</evidence>
<dbReference type="UniPathway" id="UPA00109">
    <property type="reaction ID" value="UER00185"/>
</dbReference>
<feature type="binding site" evidence="13">
    <location>
        <begin position="364"/>
        <end position="367"/>
    </location>
    <ligand>
        <name>ATP</name>
        <dbReference type="ChEBI" id="CHEBI:30616"/>
    </ligand>
</feature>
<dbReference type="HAMAP" id="MF_00145">
    <property type="entry name" value="Phosphoglyc_kinase"/>
    <property type="match status" value="1"/>
</dbReference>
<dbReference type="GO" id="GO:0006094">
    <property type="term" value="P:gluconeogenesis"/>
    <property type="evidence" value="ECO:0007669"/>
    <property type="project" value="TreeGrafter"/>
</dbReference>
<accession>A0A8D6SVI6</accession>
<dbReference type="PANTHER" id="PTHR11406">
    <property type="entry name" value="PHOSPHOGLYCERATE KINASE"/>
    <property type="match status" value="1"/>
</dbReference>
<evidence type="ECO:0000256" key="12">
    <source>
        <dbReference type="ARBA" id="ARBA00023152"/>
    </source>
</evidence>
<keyword evidence="7 13" id="KW-0963">Cytoplasm</keyword>
<organism evidence="17 18">
    <name type="scientific">Methanocaldococcus lauensis</name>
    <dbReference type="NCBI Taxonomy" id="2546128"/>
    <lineage>
        <taxon>Archaea</taxon>
        <taxon>Methanobacteriati</taxon>
        <taxon>Methanobacteriota</taxon>
        <taxon>Methanomada group</taxon>
        <taxon>Methanococci</taxon>
        <taxon>Methanococcales</taxon>
        <taxon>Methanocaldococcaceae</taxon>
        <taxon>Methanocaldococcus</taxon>
    </lineage>
</organism>
<feature type="binding site" evidence="13 15">
    <location>
        <position position="338"/>
    </location>
    <ligand>
        <name>ATP</name>
        <dbReference type="ChEBI" id="CHEBI:30616"/>
    </ligand>
</feature>
<dbReference type="FunFam" id="3.40.50.1260:FF:000006">
    <property type="entry name" value="Phosphoglycerate kinase"/>
    <property type="match status" value="1"/>
</dbReference>
<protein>
    <recommendedName>
        <fullName evidence="6 13">Phosphoglycerate kinase</fullName>
        <ecNumber evidence="5 13">2.7.2.3</ecNumber>
    </recommendedName>
</protein>
<dbReference type="FunFam" id="3.40.50.1260:FF:000012">
    <property type="entry name" value="Phosphoglycerate kinase"/>
    <property type="match status" value="1"/>
</dbReference>
<evidence type="ECO:0000256" key="8">
    <source>
        <dbReference type="ARBA" id="ARBA00022679"/>
    </source>
</evidence>
<dbReference type="Proteomes" id="UP000679213">
    <property type="component" value="Chromosome I"/>
</dbReference>
<evidence type="ECO:0000256" key="4">
    <source>
        <dbReference type="ARBA" id="ARBA00008982"/>
    </source>
</evidence>
<dbReference type="RefSeq" id="WP_214400581.1">
    <property type="nucleotide sequence ID" value="NZ_LR792632.1"/>
</dbReference>
<dbReference type="InterPro" id="IPR001576">
    <property type="entry name" value="Phosphoglycerate_kinase"/>
</dbReference>
<feature type="binding site" evidence="13 14">
    <location>
        <begin position="60"/>
        <end position="63"/>
    </location>
    <ligand>
        <name>substrate</name>
    </ligand>
</feature>
<dbReference type="Gene3D" id="3.40.50.1260">
    <property type="entry name" value="Phosphoglycerate kinase, N-terminal domain"/>
    <property type="match status" value="2"/>
</dbReference>
<feature type="binding site" evidence="14">
    <location>
        <position position="117"/>
    </location>
    <ligand>
        <name>(2R)-3-phosphoglycerate</name>
        <dbReference type="ChEBI" id="CHEBI:58272"/>
    </ligand>
</feature>
<evidence type="ECO:0000313" key="17">
    <source>
        <dbReference type="EMBL" id="CAB3288441.1"/>
    </source>
</evidence>